<sequence length="844" mass="93332">MDFQAPAGDDRRSTDLNKQAVDEQSPQQSAADGKAKAGDQTSGLTTLFVPKLHDSDPSVLSAVLGASTKGKRTIFRSEVTYKRNGHIMVLVGVSLLVVPKSGYQLPLLPATIRKERGWRDADRRDGWREGGRLYLFCRRATIGEGSSLGPEACDGIACPEAPTLWRFPLYSLRPGMLVGVHFFDKHFGTEGNEACIFSICRGDVTCKRNGDARKWQCLCYQLRRGKRGGSECEYRHSDAARVNPRDCWYWFNGNCANAKCAFRHPPLDDLLGASATPRAPQQSAPQVPVTAQALPSNVTAKPVVPCYYYQKGMCAKGNLCTFSHGPQFAGNPALQPHLQLKNSNSWTKPSNSPQQSTTPAVHGELKVGAQNGRPAQKQNPTSRAYHSPGIYQNQNNNPYVLSGAAKSYQPQRSVQAESAENVMETGEFVREPSAGSSVVAGSAEDDAERSFKEGHASSYRRASGEQNSGIRRQAHGGYELERSSHRSSSDRLVSERRLMQRESMPVTAESSDLRHRLLKQRRLNDSRSTQVPDRQDRRYPEDERGSHHHRRGEERAAHDGLSRSRLQGRIKLPGEASLDRLGPHPHLEKERGHRDRLSPPKQTDLRAKLHDRLKARSNEEVPGNLKSSVVKASSGEDAGVVNFSGPKSLAELRAKKAAYRSGENTVKNADRVARPARMTSEIVAKRDSPDPVPFDGPKPLSVILKRKREAASADSGSMQEEQVAGEEEQSLNNSRIVENDRVEASTEENEVEEEEFHPEDDVMYDDDGLSPADDNTAEAAADVGKEELEEGQQEDLETAAEEEYDYEAADDTNAEGENDYQEYEDDDDLEDDDDFARKVGVLIS</sequence>
<dbReference type="PROSITE" id="PS50103">
    <property type="entry name" value="ZF_C3H1"/>
    <property type="match status" value="2"/>
</dbReference>
<feature type="compositionally biased region" description="Basic and acidic residues" evidence="5">
    <location>
        <begin position="478"/>
        <end position="500"/>
    </location>
</feature>
<keyword evidence="3" id="KW-0862">Zinc</keyword>
<feature type="compositionally biased region" description="Basic and acidic residues" evidence="5">
    <location>
        <begin position="577"/>
        <end position="619"/>
    </location>
</feature>
<evidence type="ECO:0000256" key="1">
    <source>
        <dbReference type="ARBA" id="ARBA00022723"/>
    </source>
</evidence>
<name>M8BUL4_AEGTA</name>
<dbReference type="SMART" id="SM00356">
    <property type="entry name" value="ZnF_C3H1"/>
    <property type="match status" value="3"/>
</dbReference>
<feature type="region of interest" description="Disordered" evidence="5">
    <location>
        <begin position="341"/>
        <end position="398"/>
    </location>
</feature>
<dbReference type="PANTHER" id="PTHR15725:SF23">
    <property type="entry name" value="ZINC FINGER CCCH DOMAIN-CONTAINING PROTEIN 19"/>
    <property type="match status" value="1"/>
</dbReference>
<evidence type="ECO:0000313" key="7">
    <source>
        <dbReference type="EnsemblPlants" id="EMT25639"/>
    </source>
</evidence>
<feature type="compositionally biased region" description="Acidic residues" evidence="5">
    <location>
        <begin position="745"/>
        <end position="768"/>
    </location>
</feature>
<dbReference type="Pfam" id="PF14608">
    <property type="entry name" value="zf-CCCH_2"/>
    <property type="match status" value="2"/>
</dbReference>
<dbReference type="InterPro" id="IPR036855">
    <property type="entry name" value="Znf_CCCH_sf"/>
</dbReference>
<dbReference type="AlphaFoldDB" id="M8BUL4"/>
<dbReference type="SUPFAM" id="SSF90229">
    <property type="entry name" value="CCCH zinc finger"/>
    <property type="match status" value="1"/>
</dbReference>
<feature type="compositionally biased region" description="Polar residues" evidence="5">
    <location>
        <begin position="376"/>
        <end position="398"/>
    </location>
</feature>
<keyword evidence="1" id="KW-0479">Metal-binding</keyword>
<feature type="region of interest" description="Disordered" evidence="5">
    <location>
        <begin position="1"/>
        <end position="40"/>
    </location>
</feature>
<evidence type="ECO:0000256" key="4">
    <source>
        <dbReference type="ARBA" id="ARBA00023125"/>
    </source>
</evidence>
<feature type="region of interest" description="Disordered" evidence="5">
    <location>
        <begin position="658"/>
        <end position="833"/>
    </location>
</feature>
<proteinExistence type="predicted"/>
<keyword evidence="2" id="KW-0863">Zinc-finger</keyword>
<evidence type="ECO:0000259" key="6">
    <source>
        <dbReference type="PROSITE" id="PS50103"/>
    </source>
</evidence>
<feature type="domain" description="C3H1-type" evidence="6">
    <location>
        <begin position="300"/>
        <end position="327"/>
    </location>
</feature>
<evidence type="ECO:0000256" key="2">
    <source>
        <dbReference type="ARBA" id="ARBA00022771"/>
    </source>
</evidence>
<dbReference type="InterPro" id="IPR000571">
    <property type="entry name" value="Znf_CCCH"/>
</dbReference>
<dbReference type="GO" id="GO:0008270">
    <property type="term" value="F:zinc ion binding"/>
    <property type="evidence" value="ECO:0007669"/>
    <property type="project" value="UniProtKB-KW"/>
</dbReference>
<dbReference type="Gene3D" id="4.10.1000.10">
    <property type="entry name" value="Zinc finger, CCCH-type"/>
    <property type="match status" value="1"/>
</dbReference>
<dbReference type="EnsemblPlants" id="EMT25639">
    <property type="protein sequence ID" value="EMT25639"/>
    <property type="gene ID" value="F775_16178"/>
</dbReference>
<feature type="domain" description="C3H1-type" evidence="6">
    <location>
        <begin position="241"/>
        <end position="267"/>
    </location>
</feature>
<feature type="compositionally biased region" description="Acidic residues" evidence="5">
    <location>
        <begin position="787"/>
        <end position="833"/>
    </location>
</feature>
<reference evidence="7" key="1">
    <citation type="submission" date="2015-06" db="UniProtKB">
        <authorList>
            <consortium name="EnsemblPlants"/>
        </authorList>
    </citation>
    <scope>IDENTIFICATION</scope>
</reference>
<feature type="compositionally biased region" description="Basic and acidic residues" evidence="5">
    <location>
        <begin position="533"/>
        <end position="562"/>
    </location>
</feature>
<dbReference type="GO" id="GO:0003729">
    <property type="term" value="F:mRNA binding"/>
    <property type="evidence" value="ECO:0007669"/>
    <property type="project" value="TreeGrafter"/>
</dbReference>
<dbReference type="Gene3D" id="3.30.1370.210">
    <property type="match status" value="1"/>
</dbReference>
<feature type="compositionally biased region" description="Low complexity" evidence="5">
    <location>
        <begin position="433"/>
        <end position="442"/>
    </location>
</feature>
<feature type="compositionally biased region" description="Polar residues" evidence="5">
    <location>
        <begin position="341"/>
        <end position="359"/>
    </location>
</feature>
<protein>
    <submittedName>
        <fullName evidence="7">Zinc finger CCCH domain-containing protein 19</fullName>
    </submittedName>
</protein>
<evidence type="ECO:0000256" key="3">
    <source>
        <dbReference type="ARBA" id="ARBA00022833"/>
    </source>
</evidence>
<accession>M8BUL4</accession>
<dbReference type="GO" id="GO:0003677">
    <property type="term" value="F:DNA binding"/>
    <property type="evidence" value="ECO:0007669"/>
    <property type="project" value="UniProtKB-KW"/>
</dbReference>
<dbReference type="PANTHER" id="PTHR15725">
    <property type="entry name" value="ZN-FINGER, C-X8-C-X5-C-X3-H TYPE-CONTAINING"/>
    <property type="match status" value="1"/>
</dbReference>
<keyword evidence="4" id="KW-0238">DNA-binding</keyword>
<evidence type="ECO:0000256" key="5">
    <source>
        <dbReference type="SAM" id="MobiDB-lite"/>
    </source>
</evidence>
<organism evidence="7">
    <name type="scientific">Aegilops tauschii</name>
    <name type="common">Tausch's goatgrass</name>
    <name type="synonym">Aegilops squarrosa</name>
    <dbReference type="NCBI Taxonomy" id="37682"/>
    <lineage>
        <taxon>Eukaryota</taxon>
        <taxon>Viridiplantae</taxon>
        <taxon>Streptophyta</taxon>
        <taxon>Embryophyta</taxon>
        <taxon>Tracheophyta</taxon>
        <taxon>Spermatophyta</taxon>
        <taxon>Magnoliopsida</taxon>
        <taxon>Liliopsida</taxon>
        <taxon>Poales</taxon>
        <taxon>Poaceae</taxon>
        <taxon>BOP clade</taxon>
        <taxon>Pooideae</taxon>
        <taxon>Triticodae</taxon>
        <taxon>Triticeae</taxon>
        <taxon>Triticinae</taxon>
        <taxon>Aegilops</taxon>
    </lineage>
</organism>
<feature type="region of interest" description="Disordered" evidence="5">
    <location>
        <begin position="411"/>
        <end position="632"/>
    </location>
</feature>